<gene>
    <name evidence="2" type="ORF">CL176_06170</name>
</gene>
<accession>A0A347WKK7</accession>
<evidence type="ECO:0000313" key="2">
    <source>
        <dbReference type="EMBL" id="AXY25614.1"/>
    </source>
</evidence>
<dbReference type="Pfam" id="PF02371">
    <property type="entry name" value="Transposase_20"/>
    <property type="match status" value="1"/>
</dbReference>
<dbReference type="EMBL" id="CP023434">
    <property type="protein sequence ID" value="AXY25614.1"/>
    <property type="molecule type" value="Genomic_DNA"/>
</dbReference>
<protein>
    <recommendedName>
        <fullName evidence="1">Transposase IS116/IS110/IS902 C-terminal domain-containing protein</fullName>
    </recommendedName>
</protein>
<keyword evidence="3" id="KW-1185">Reference proteome</keyword>
<dbReference type="InterPro" id="IPR003346">
    <property type="entry name" value="Transposase_20"/>
</dbReference>
<dbReference type="GO" id="GO:0006313">
    <property type="term" value="P:DNA transposition"/>
    <property type="evidence" value="ECO:0007669"/>
    <property type="project" value="InterPro"/>
</dbReference>
<name>A0A347WKK7_9LACT</name>
<dbReference type="AlphaFoldDB" id="A0A347WKK7"/>
<proteinExistence type="predicted"/>
<dbReference type="GO" id="GO:0003677">
    <property type="term" value="F:DNA binding"/>
    <property type="evidence" value="ECO:0007669"/>
    <property type="project" value="InterPro"/>
</dbReference>
<sequence>MSTTDRMLLDDSLDEYRFYTKKIAQISKEIEAYILNHFPEEYDLLMIIPGMKAIGAVVILGEIGPDVDAFASAAKLASWEV</sequence>
<dbReference type="GO" id="GO:0004803">
    <property type="term" value="F:transposase activity"/>
    <property type="evidence" value="ECO:0007669"/>
    <property type="project" value="InterPro"/>
</dbReference>
<dbReference type="Proteomes" id="UP000263232">
    <property type="component" value="Chromosome"/>
</dbReference>
<evidence type="ECO:0000259" key="1">
    <source>
        <dbReference type="Pfam" id="PF02371"/>
    </source>
</evidence>
<organism evidence="2 3">
    <name type="scientific">Suicoccus acidiformans</name>
    <dbReference type="NCBI Taxonomy" id="2036206"/>
    <lineage>
        <taxon>Bacteria</taxon>
        <taxon>Bacillati</taxon>
        <taxon>Bacillota</taxon>
        <taxon>Bacilli</taxon>
        <taxon>Lactobacillales</taxon>
        <taxon>Aerococcaceae</taxon>
        <taxon>Suicoccus</taxon>
    </lineage>
</organism>
<reference evidence="2 3" key="1">
    <citation type="submission" date="2017-09" db="EMBL/GenBank/DDBJ databases">
        <title>Complete genome sequence of Oxytococcus suis strain ZY16052.</title>
        <authorList>
            <person name="Li F."/>
        </authorList>
    </citation>
    <scope>NUCLEOTIDE SEQUENCE [LARGE SCALE GENOMIC DNA]</scope>
    <source>
        <strain evidence="2 3">ZY16052</strain>
    </source>
</reference>
<dbReference type="KEGG" id="abae:CL176_06170"/>
<evidence type="ECO:0000313" key="3">
    <source>
        <dbReference type="Proteomes" id="UP000263232"/>
    </source>
</evidence>
<feature type="domain" description="Transposase IS116/IS110/IS902 C-terminal" evidence="1">
    <location>
        <begin position="43"/>
        <end position="79"/>
    </location>
</feature>
<dbReference type="OrthoDB" id="9815354at2"/>